<evidence type="ECO:0000313" key="2">
    <source>
        <dbReference type="Proteomes" id="UP000799440"/>
    </source>
</evidence>
<gene>
    <name evidence="1" type="ORF">M011DRAFT_402219</name>
</gene>
<proteinExistence type="predicted"/>
<reference evidence="1" key="1">
    <citation type="journal article" date="2020" name="Stud. Mycol.">
        <title>101 Dothideomycetes genomes: a test case for predicting lifestyles and emergence of pathogens.</title>
        <authorList>
            <person name="Haridas S."/>
            <person name="Albert R."/>
            <person name="Binder M."/>
            <person name="Bloem J."/>
            <person name="Labutti K."/>
            <person name="Salamov A."/>
            <person name="Andreopoulos B."/>
            <person name="Baker S."/>
            <person name="Barry K."/>
            <person name="Bills G."/>
            <person name="Bluhm B."/>
            <person name="Cannon C."/>
            <person name="Castanera R."/>
            <person name="Culley D."/>
            <person name="Daum C."/>
            <person name="Ezra D."/>
            <person name="Gonzalez J."/>
            <person name="Henrissat B."/>
            <person name="Kuo A."/>
            <person name="Liang C."/>
            <person name="Lipzen A."/>
            <person name="Lutzoni F."/>
            <person name="Magnuson J."/>
            <person name="Mondo S."/>
            <person name="Nolan M."/>
            <person name="Ohm R."/>
            <person name="Pangilinan J."/>
            <person name="Park H.-J."/>
            <person name="Ramirez L."/>
            <person name="Alfaro M."/>
            <person name="Sun H."/>
            <person name="Tritt A."/>
            <person name="Yoshinaga Y."/>
            <person name="Zwiers L.-H."/>
            <person name="Turgeon B."/>
            <person name="Goodwin S."/>
            <person name="Spatafora J."/>
            <person name="Crous P."/>
            <person name="Grigoriev I."/>
        </authorList>
    </citation>
    <scope>NUCLEOTIDE SEQUENCE</scope>
    <source>
        <strain evidence="1">CBS 119925</strain>
    </source>
</reference>
<protein>
    <submittedName>
        <fullName evidence="1">Uncharacterized protein</fullName>
    </submittedName>
</protein>
<dbReference type="EMBL" id="MU006572">
    <property type="protein sequence ID" value="KAF2747465.1"/>
    <property type="molecule type" value="Genomic_DNA"/>
</dbReference>
<keyword evidence="2" id="KW-1185">Reference proteome</keyword>
<name>A0A6A6VA91_9PLEO</name>
<sequence>MPEAVPFNGARVNTNKAAQHAGYNNFKHLLESYGLRIWEIDDVEEGKAILRGMGYNVD</sequence>
<organism evidence="1 2">
    <name type="scientific">Sporormia fimetaria CBS 119925</name>
    <dbReference type="NCBI Taxonomy" id="1340428"/>
    <lineage>
        <taxon>Eukaryota</taxon>
        <taxon>Fungi</taxon>
        <taxon>Dikarya</taxon>
        <taxon>Ascomycota</taxon>
        <taxon>Pezizomycotina</taxon>
        <taxon>Dothideomycetes</taxon>
        <taxon>Pleosporomycetidae</taxon>
        <taxon>Pleosporales</taxon>
        <taxon>Sporormiaceae</taxon>
        <taxon>Sporormia</taxon>
    </lineage>
</organism>
<dbReference type="AlphaFoldDB" id="A0A6A6VA91"/>
<accession>A0A6A6VA91</accession>
<dbReference type="OrthoDB" id="4232400at2759"/>
<dbReference type="Proteomes" id="UP000799440">
    <property type="component" value="Unassembled WGS sequence"/>
</dbReference>
<evidence type="ECO:0000313" key="1">
    <source>
        <dbReference type="EMBL" id="KAF2747465.1"/>
    </source>
</evidence>